<dbReference type="InterPro" id="IPR025713">
    <property type="entry name" value="MotB-like_N_dom"/>
</dbReference>
<evidence type="ECO:0000256" key="5">
    <source>
        <dbReference type="ARBA" id="ARBA00022989"/>
    </source>
</evidence>
<reference evidence="10 11" key="1">
    <citation type="journal article" date="2018" name="Environ. Microbiol.">
        <title>Novel energy conservation strategies and behaviour of Pelotomaculum schinkii driving syntrophic propionate catabolism.</title>
        <authorList>
            <person name="Hidalgo-Ahumada C.A.P."/>
            <person name="Nobu M.K."/>
            <person name="Narihiro T."/>
            <person name="Tamaki H."/>
            <person name="Liu W.T."/>
            <person name="Kamagata Y."/>
            <person name="Stams A.J.M."/>
            <person name="Imachi H."/>
            <person name="Sousa D.Z."/>
        </authorList>
    </citation>
    <scope>NUCLEOTIDE SEQUENCE [LARGE SCALE GENOMIC DNA]</scope>
    <source>
        <strain evidence="10 11">HH</strain>
    </source>
</reference>
<dbReference type="Pfam" id="PF00691">
    <property type="entry name" value="OmpA"/>
    <property type="match status" value="1"/>
</dbReference>
<dbReference type="PROSITE" id="PS51123">
    <property type="entry name" value="OMPA_2"/>
    <property type="match status" value="1"/>
</dbReference>
<evidence type="ECO:0000256" key="8">
    <source>
        <dbReference type="SAM" id="Phobius"/>
    </source>
</evidence>
<name>A0A4Y7R865_9FIRM</name>
<keyword evidence="4 8" id="KW-0812">Transmembrane</keyword>
<accession>A0A4Y7R865</accession>
<dbReference type="CDD" id="cd07185">
    <property type="entry name" value="OmpA_C-like"/>
    <property type="match status" value="1"/>
</dbReference>
<dbReference type="PANTHER" id="PTHR30329">
    <property type="entry name" value="STATOR ELEMENT OF FLAGELLAR MOTOR COMPLEX"/>
    <property type="match status" value="1"/>
</dbReference>
<feature type="transmembrane region" description="Helical" evidence="8">
    <location>
        <begin position="16"/>
        <end position="37"/>
    </location>
</feature>
<dbReference type="GO" id="GO:0005886">
    <property type="term" value="C:plasma membrane"/>
    <property type="evidence" value="ECO:0007669"/>
    <property type="project" value="UniProtKB-SubCell"/>
</dbReference>
<evidence type="ECO:0000256" key="7">
    <source>
        <dbReference type="PROSITE-ProRule" id="PRU00473"/>
    </source>
</evidence>
<dbReference type="Gene3D" id="3.30.1330.60">
    <property type="entry name" value="OmpA-like domain"/>
    <property type="match status" value="1"/>
</dbReference>
<evidence type="ECO:0000259" key="9">
    <source>
        <dbReference type="PROSITE" id="PS51123"/>
    </source>
</evidence>
<dbReference type="PANTHER" id="PTHR30329:SF21">
    <property type="entry name" value="LIPOPROTEIN YIAD-RELATED"/>
    <property type="match status" value="1"/>
</dbReference>
<evidence type="ECO:0000256" key="2">
    <source>
        <dbReference type="ARBA" id="ARBA00008914"/>
    </source>
</evidence>
<comment type="similarity">
    <text evidence="2">Belongs to the MotB family.</text>
</comment>
<dbReference type="AlphaFoldDB" id="A0A4Y7R865"/>
<keyword evidence="3" id="KW-1003">Cell membrane</keyword>
<dbReference type="RefSeq" id="WP_190259196.1">
    <property type="nucleotide sequence ID" value="NZ_QFGA01000003.1"/>
</dbReference>
<evidence type="ECO:0000256" key="1">
    <source>
        <dbReference type="ARBA" id="ARBA00004162"/>
    </source>
</evidence>
<keyword evidence="6 7" id="KW-0472">Membrane</keyword>
<dbReference type="EMBL" id="QFGA01000003">
    <property type="protein sequence ID" value="TEB04909.1"/>
    <property type="molecule type" value="Genomic_DNA"/>
</dbReference>
<gene>
    <name evidence="10" type="primary">motB</name>
    <name evidence="10" type="ORF">Psch_03672</name>
</gene>
<keyword evidence="5 8" id="KW-1133">Transmembrane helix</keyword>
<dbReference type="InterPro" id="IPR036737">
    <property type="entry name" value="OmpA-like_sf"/>
</dbReference>
<proteinExistence type="inferred from homology"/>
<comment type="caution">
    <text evidence="10">The sequence shown here is derived from an EMBL/GenBank/DDBJ whole genome shotgun (WGS) entry which is preliminary data.</text>
</comment>
<dbReference type="InterPro" id="IPR006665">
    <property type="entry name" value="OmpA-like"/>
</dbReference>
<comment type="subcellular location">
    <subcellularLocation>
        <location evidence="1">Cell membrane</location>
        <topology evidence="1">Single-pass membrane protein</topology>
    </subcellularLocation>
</comment>
<protein>
    <submittedName>
        <fullName evidence="10">Motility protein B</fullName>
    </submittedName>
</protein>
<evidence type="ECO:0000313" key="11">
    <source>
        <dbReference type="Proteomes" id="UP000298324"/>
    </source>
</evidence>
<keyword evidence="11" id="KW-1185">Reference proteome</keyword>
<evidence type="ECO:0000256" key="3">
    <source>
        <dbReference type="ARBA" id="ARBA00022475"/>
    </source>
</evidence>
<evidence type="ECO:0000256" key="6">
    <source>
        <dbReference type="ARBA" id="ARBA00023136"/>
    </source>
</evidence>
<dbReference type="Pfam" id="PF13677">
    <property type="entry name" value="MotB_plug"/>
    <property type="match status" value="1"/>
</dbReference>
<dbReference type="InterPro" id="IPR050330">
    <property type="entry name" value="Bact_OuterMem_StrucFunc"/>
</dbReference>
<sequence>MERRGLTKRKDNKERWLLTYSDLITLLMAFFVMLYALSSINARKFQAVALSLAMAMGGGGQSVLSEPGAALAPGISSSTFEIDKEIQELSEMERIKNELQAYIDQNGLNGKVTVTLEERGVVVSFQDVALFPLGSAGLLPDAKEKINKIGLILMKTTHYIRVEGHTDNLPINTRLFPSNWELSVARATSVVQELIYSLNFAPYRLSATGYGEFRPREPNDSEAQRQRNRRVDIVILKSKYETAEPGSQILSSDNINILP</sequence>
<organism evidence="10 11">
    <name type="scientific">Pelotomaculum schinkii</name>
    <dbReference type="NCBI Taxonomy" id="78350"/>
    <lineage>
        <taxon>Bacteria</taxon>
        <taxon>Bacillati</taxon>
        <taxon>Bacillota</taxon>
        <taxon>Clostridia</taxon>
        <taxon>Eubacteriales</taxon>
        <taxon>Desulfotomaculaceae</taxon>
        <taxon>Pelotomaculum</taxon>
    </lineage>
</organism>
<feature type="domain" description="OmpA-like" evidence="9">
    <location>
        <begin position="118"/>
        <end position="239"/>
    </location>
</feature>
<dbReference type="SUPFAM" id="SSF103088">
    <property type="entry name" value="OmpA-like"/>
    <property type="match status" value="1"/>
</dbReference>
<evidence type="ECO:0000313" key="10">
    <source>
        <dbReference type="EMBL" id="TEB04909.1"/>
    </source>
</evidence>
<dbReference type="Proteomes" id="UP000298324">
    <property type="component" value="Unassembled WGS sequence"/>
</dbReference>
<evidence type="ECO:0000256" key="4">
    <source>
        <dbReference type="ARBA" id="ARBA00022692"/>
    </source>
</evidence>